<sequence length="399" mass="47460">MPFIFQQSVLDIQSKLIYSVRSSLVRDLSLVCWRWFNYLSKLLSPSKDEFHKKKDRDSAIYCNYRLLHRKEFIKSLKIPLKLFDKNLVSNLNRYYTSLERLDIIVLDNDKDLSLLSLLNELNTHSTTNPAQKIDIKLDIYPPKNGKVLCDEKWLKKVEFTFTLTWFQFIYNSRKTNDNFNWISTLILKLCPRNITIIPENSGFKHLEFYHTISKHNQHYQSIRIENDFIPLFSLYHFIQSPNLTSFKFSLDIKLINELYSQPPIENLDYYLELEKDNRISEDQFQNRLPTVYAKSIWEKSIELLKCNSVITELYMYQLSGVHYTEPCQQFIQDFIDIFSNNKCIKKALLEFKFINNTVLKQILDNNTTLESLTIRPLLVNQIEELKSLTSNKCKIYSFP</sequence>
<comment type="caution">
    <text evidence="1">The sequence shown here is derived from an EMBL/GenBank/DDBJ whole genome shotgun (WGS) entry which is preliminary data.</text>
</comment>
<dbReference type="PANTHER" id="PTHR32556:SF18">
    <property type="match status" value="1"/>
</dbReference>
<reference evidence="1" key="1">
    <citation type="submission" date="2020-01" db="EMBL/GenBank/DDBJ databases">
        <title>Development of genomics and gene disruption for Polysphondylium violaceum indicates a role for the polyketide synthase stlB in stalk morphogenesis.</title>
        <authorList>
            <person name="Narita B."/>
            <person name="Kawabe Y."/>
            <person name="Kin K."/>
            <person name="Saito T."/>
            <person name="Gibbs R."/>
            <person name="Kuspa A."/>
            <person name="Muzny D."/>
            <person name="Queller D."/>
            <person name="Richards S."/>
            <person name="Strassman J."/>
            <person name="Sucgang R."/>
            <person name="Worley K."/>
            <person name="Schaap P."/>
        </authorList>
    </citation>
    <scope>NUCLEOTIDE SEQUENCE</scope>
    <source>
        <strain evidence="1">QSvi11</strain>
    </source>
</reference>
<evidence type="ECO:0000313" key="1">
    <source>
        <dbReference type="EMBL" id="KAF2072272.1"/>
    </source>
</evidence>
<organism evidence="1 2">
    <name type="scientific">Polysphondylium violaceum</name>
    <dbReference type="NCBI Taxonomy" id="133409"/>
    <lineage>
        <taxon>Eukaryota</taxon>
        <taxon>Amoebozoa</taxon>
        <taxon>Evosea</taxon>
        <taxon>Eumycetozoa</taxon>
        <taxon>Dictyostelia</taxon>
        <taxon>Dictyosteliales</taxon>
        <taxon>Dictyosteliaceae</taxon>
        <taxon>Polysphondylium</taxon>
    </lineage>
</organism>
<proteinExistence type="predicted"/>
<evidence type="ECO:0000313" key="2">
    <source>
        <dbReference type="Proteomes" id="UP000695562"/>
    </source>
</evidence>
<dbReference type="EMBL" id="AJWJ01000294">
    <property type="protein sequence ID" value="KAF2072272.1"/>
    <property type="molecule type" value="Genomic_DNA"/>
</dbReference>
<keyword evidence="2" id="KW-1185">Reference proteome</keyword>
<evidence type="ECO:0008006" key="3">
    <source>
        <dbReference type="Google" id="ProtNLM"/>
    </source>
</evidence>
<name>A0A8J4V361_9MYCE</name>
<protein>
    <recommendedName>
        <fullName evidence="3">F-box domain-containing protein</fullName>
    </recommendedName>
</protein>
<dbReference type="PANTHER" id="PTHR32556">
    <property type="entry name" value="F-BOX DOMAIN-CONTAINING PROTEIN-RELATED-RELATED"/>
    <property type="match status" value="1"/>
</dbReference>
<accession>A0A8J4V361</accession>
<dbReference type="Proteomes" id="UP000695562">
    <property type="component" value="Unassembled WGS sequence"/>
</dbReference>
<gene>
    <name evidence="1" type="ORF">CYY_006404</name>
</gene>
<dbReference type="AlphaFoldDB" id="A0A8J4V361"/>